<protein>
    <recommendedName>
        <fullName evidence="3">Lipoprotein</fullName>
    </recommendedName>
</protein>
<reference evidence="1 2" key="1">
    <citation type="submission" date="2023-12" db="EMBL/GenBank/DDBJ databases">
        <title>Novel species of the genus Arcicella isolated from rivers.</title>
        <authorList>
            <person name="Lu H."/>
        </authorList>
    </citation>
    <scope>NUCLEOTIDE SEQUENCE [LARGE SCALE GENOMIC DNA]</scope>
    <source>
        <strain evidence="1 2">KCTC 23307</strain>
    </source>
</reference>
<evidence type="ECO:0000313" key="2">
    <source>
        <dbReference type="Proteomes" id="UP001302949"/>
    </source>
</evidence>
<accession>A0ABU5QBE6</accession>
<proteinExistence type="predicted"/>
<comment type="caution">
    <text evidence="1">The sequence shown here is derived from an EMBL/GenBank/DDBJ whole genome shotgun (WGS) entry which is preliminary data.</text>
</comment>
<evidence type="ECO:0000313" key="1">
    <source>
        <dbReference type="EMBL" id="MEA5140176.1"/>
    </source>
</evidence>
<sequence>MKNTKIHRIVQVFALCISLMLLVASCGPSYVRVDSRRPYGYGYGRPYRYGYVVPPPPTRVIVVPRYGSPGRYHGDRHYRGRRGRY</sequence>
<dbReference type="RefSeq" id="WP_323297331.1">
    <property type="nucleotide sequence ID" value="NZ_JAYFUM010000015.1"/>
</dbReference>
<keyword evidence="2" id="KW-1185">Reference proteome</keyword>
<organism evidence="1 2">
    <name type="scientific">Arcicella rigui</name>
    <dbReference type="NCBI Taxonomy" id="797020"/>
    <lineage>
        <taxon>Bacteria</taxon>
        <taxon>Pseudomonadati</taxon>
        <taxon>Bacteroidota</taxon>
        <taxon>Cytophagia</taxon>
        <taxon>Cytophagales</taxon>
        <taxon>Flectobacillaceae</taxon>
        <taxon>Arcicella</taxon>
    </lineage>
</organism>
<dbReference type="EMBL" id="JAYFUM010000015">
    <property type="protein sequence ID" value="MEA5140176.1"/>
    <property type="molecule type" value="Genomic_DNA"/>
</dbReference>
<evidence type="ECO:0008006" key="3">
    <source>
        <dbReference type="Google" id="ProtNLM"/>
    </source>
</evidence>
<gene>
    <name evidence="1" type="ORF">VB248_13580</name>
</gene>
<dbReference type="Proteomes" id="UP001302949">
    <property type="component" value="Unassembled WGS sequence"/>
</dbReference>
<name>A0ABU5QBE6_9BACT</name>
<dbReference type="PROSITE" id="PS51257">
    <property type="entry name" value="PROKAR_LIPOPROTEIN"/>
    <property type="match status" value="1"/>
</dbReference>